<proteinExistence type="predicted"/>
<reference evidence="2" key="1">
    <citation type="submission" date="2020-10" db="EMBL/GenBank/DDBJ databases">
        <authorList>
            <person name="Han B."/>
            <person name="Lu T."/>
            <person name="Zhao Q."/>
            <person name="Huang X."/>
            <person name="Zhao Y."/>
        </authorList>
    </citation>
    <scope>NUCLEOTIDE SEQUENCE</scope>
</reference>
<keyword evidence="3" id="KW-1185">Reference proteome</keyword>
<gene>
    <name evidence="2" type="ORF">NCGR_LOCUS61297</name>
</gene>
<evidence type="ECO:0000313" key="3">
    <source>
        <dbReference type="Proteomes" id="UP000604825"/>
    </source>
</evidence>
<dbReference type="EMBL" id="CAJGYO010000018">
    <property type="protein sequence ID" value="CAD6337199.1"/>
    <property type="molecule type" value="Genomic_DNA"/>
</dbReference>
<dbReference type="AlphaFoldDB" id="A0A811S6L9"/>
<dbReference type="Proteomes" id="UP000604825">
    <property type="component" value="Unassembled WGS sequence"/>
</dbReference>
<evidence type="ECO:0000256" key="1">
    <source>
        <dbReference type="SAM" id="SignalP"/>
    </source>
</evidence>
<accession>A0A811S6L9</accession>
<feature type="signal peptide" evidence="1">
    <location>
        <begin position="1"/>
        <end position="15"/>
    </location>
</feature>
<keyword evidence="1" id="KW-0732">Signal</keyword>
<feature type="chain" id="PRO_5032781146" evidence="1">
    <location>
        <begin position="16"/>
        <end position="81"/>
    </location>
</feature>
<comment type="caution">
    <text evidence="2">The sequence shown here is derived from an EMBL/GenBank/DDBJ whole genome shotgun (WGS) entry which is preliminary data.</text>
</comment>
<evidence type="ECO:0000313" key="2">
    <source>
        <dbReference type="EMBL" id="CAD6337199.1"/>
    </source>
</evidence>
<sequence>MVKLFWLVWTDWSWAGLLRLTFRPELAELRLAGWVALFVDPFGKVSGALHGQFGFDQQLTLTIRIDQLTWQRKESKSGSNR</sequence>
<protein>
    <submittedName>
        <fullName evidence="2">Uncharacterized protein</fullName>
    </submittedName>
</protein>
<organism evidence="2 3">
    <name type="scientific">Miscanthus lutarioriparius</name>
    <dbReference type="NCBI Taxonomy" id="422564"/>
    <lineage>
        <taxon>Eukaryota</taxon>
        <taxon>Viridiplantae</taxon>
        <taxon>Streptophyta</taxon>
        <taxon>Embryophyta</taxon>
        <taxon>Tracheophyta</taxon>
        <taxon>Spermatophyta</taxon>
        <taxon>Magnoliopsida</taxon>
        <taxon>Liliopsida</taxon>
        <taxon>Poales</taxon>
        <taxon>Poaceae</taxon>
        <taxon>PACMAD clade</taxon>
        <taxon>Panicoideae</taxon>
        <taxon>Andropogonodae</taxon>
        <taxon>Andropogoneae</taxon>
        <taxon>Saccharinae</taxon>
        <taxon>Miscanthus</taxon>
    </lineage>
</organism>
<name>A0A811S6L9_9POAL</name>